<dbReference type="Pfam" id="PF00072">
    <property type="entry name" value="Response_reg"/>
    <property type="match status" value="1"/>
</dbReference>
<dbReference type="SMART" id="SM00388">
    <property type="entry name" value="HisKA"/>
    <property type="match status" value="1"/>
</dbReference>
<dbReference type="Gene3D" id="3.40.50.2300">
    <property type="match status" value="1"/>
</dbReference>
<dbReference type="PROSITE" id="PS50109">
    <property type="entry name" value="HIS_KIN"/>
    <property type="match status" value="1"/>
</dbReference>
<evidence type="ECO:0000256" key="4">
    <source>
        <dbReference type="ARBA" id="ARBA00022679"/>
    </source>
</evidence>
<keyword evidence="4" id="KW-0808">Transferase</keyword>
<dbReference type="Pfam" id="PF02518">
    <property type="entry name" value="HATPase_c"/>
    <property type="match status" value="1"/>
</dbReference>
<dbReference type="InterPro" id="IPR000014">
    <property type="entry name" value="PAS"/>
</dbReference>
<evidence type="ECO:0000259" key="8">
    <source>
        <dbReference type="PROSITE" id="PS50110"/>
    </source>
</evidence>
<dbReference type="SUPFAM" id="SSF52172">
    <property type="entry name" value="CheY-like"/>
    <property type="match status" value="1"/>
</dbReference>
<feature type="modified residue" description="4-aspartylphosphate" evidence="6">
    <location>
        <position position="606"/>
    </location>
</feature>
<dbReference type="PRINTS" id="PR00344">
    <property type="entry name" value="BCTRLSENSOR"/>
</dbReference>
<dbReference type="CDD" id="cd00130">
    <property type="entry name" value="PAS"/>
    <property type="match status" value="2"/>
</dbReference>
<dbReference type="InterPro" id="IPR001789">
    <property type="entry name" value="Sig_transdc_resp-reg_receiver"/>
</dbReference>
<dbReference type="PROSITE" id="PS50110">
    <property type="entry name" value="RESPONSE_REGULATORY"/>
    <property type="match status" value="1"/>
</dbReference>
<organism evidence="11 12">
    <name type="scientific">Simiduia curdlanivorans</name>
    <dbReference type="NCBI Taxonomy" id="1492769"/>
    <lineage>
        <taxon>Bacteria</taxon>
        <taxon>Pseudomonadati</taxon>
        <taxon>Pseudomonadota</taxon>
        <taxon>Gammaproteobacteria</taxon>
        <taxon>Cellvibrionales</taxon>
        <taxon>Cellvibrionaceae</taxon>
        <taxon>Simiduia</taxon>
    </lineage>
</organism>
<sequence>MSDSESPRETLGYLSLSFADLTKASPEEMRAQLERYNRIFHGSGCGFWEWNLDTNQLYWEGRFWDGLGYDAEVRSSMTSASDMFNFVHPDDVAVIEAAVQSHVIHGAPYSAEYRIRKADGDYAWTQTRGSSRRAADGKVHFLSGVNVDITELKETAARLTESEARHERIIEASNDGIWEWNREDKTLDFSNRCWQQLGYEEHDEVLTRGRNRLQLWYELMHPEDVSRFKDTLATHISQGVPFDIEYRMKAVDGRYRWIKGRGSASLNAAGEVVSMAGSNMDITLIKEAEERVMQAKEAAERANRAKSEFLSSMSHELRTPLNAIMGFAQLFDYDNNLTSEQQENVREIRKAGSHLLQLINDVLDLAKIESGKLTLSLEPVLPARVVRECVQLVQSLADSRAIKMSVDFRKWSGTYIHADSVRLKQVLLNLMSNAIKYNRMGGSVEVVFYMSDEENVRIGVRDSGYGIPEVKRKEMYQPFNRLGAEGGKIEGSGVGLVITRRLMEMMGGTIDFESRVGHGTTFWLTFKKSTQQDAVPFNVTNTPLARAELNISKPHRVLYIEDNPSNIRVIRQFCQRFDLLQLEVAEEAFFGLYKARTFLPDFIILDINLPGMDGYEVLEVLKADPQLADIPVIALSANAMSFDIERGRKAGFFEYLTKPVDINALILTLNRLVR</sequence>
<keyword evidence="3 6" id="KW-0597">Phosphoprotein</keyword>
<proteinExistence type="predicted"/>
<dbReference type="PROSITE" id="PS50113">
    <property type="entry name" value="PAC"/>
    <property type="match status" value="2"/>
</dbReference>
<evidence type="ECO:0000259" key="7">
    <source>
        <dbReference type="PROSITE" id="PS50109"/>
    </source>
</evidence>
<dbReference type="InterPro" id="IPR013655">
    <property type="entry name" value="PAS_fold_3"/>
</dbReference>
<dbReference type="RefSeq" id="WP_290259068.1">
    <property type="nucleotide sequence ID" value="NZ_JAUFQG010000002.1"/>
</dbReference>
<dbReference type="NCBIfam" id="TIGR00229">
    <property type="entry name" value="sensory_box"/>
    <property type="match status" value="2"/>
</dbReference>
<dbReference type="PROSITE" id="PS50112">
    <property type="entry name" value="PAS"/>
    <property type="match status" value="1"/>
</dbReference>
<evidence type="ECO:0000313" key="11">
    <source>
        <dbReference type="EMBL" id="MFC4361000.1"/>
    </source>
</evidence>
<dbReference type="InterPro" id="IPR004358">
    <property type="entry name" value="Sig_transdc_His_kin-like_C"/>
</dbReference>
<dbReference type="Gene3D" id="1.10.287.130">
    <property type="match status" value="1"/>
</dbReference>
<dbReference type="Gene3D" id="3.30.565.10">
    <property type="entry name" value="Histidine kinase-like ATPase, C-terminal domain"/>
    <property type="match status" value="1"/>
</dbReference>
<feature type="domain" description="PAC" evidence="10">
    <location>
        <begin position="242"/>
        <end position="294"/>
    </location>
</feature>
<dbReference type="EMBL" id="JBHSCX010000002">
    <property type="protein sequence ID" value="MFC4361000.1"/>
    <property type="molecule type" value="Genomic_DNA"/>
</dbReference>
<dbReference type="SUPFAM" id="SSF47384">
    <property type="entry name" value="Homodimeric domain of signal transducing histidine kinase"/>
    <property type="match status" value="1"/>
</dbReference>
<dbReference type="InterPro" id="IPR000700">
    <property type="entry name" value="PAS-assoc_C"/>
</dbReference>
<feature type="domain" description="PAC" evidence="10">
    <location>
        <begin position="109"/>
        <end position="161"/>
    </location>
</feature>
<dbReference type="InterPro" id="IPR005467">
    <property type="entry name" value="His_kinase_dom"/>
</dbReference>
<dbReference type="InterPro" id="IPR035965">
    <property type="entry name" value="PAS-like_dom_sf"/>
</dbReference>
<dbReference type="PANTHER" id="PTHR43047">
    <property type="entry name" value="TWO-COMPONENT HISTIDINE PROTEIN KINASE"/>
    <property type="match status" value="1"/>
</dbReference>
<feature type="domain" description="Response regulatory" evidence="8">
    <location>
        <begin position="556"/>
        <end position="673"/>
    </location>
</feature>
<dbReference type="InterPro" id="IPR001610">
    <property type="entry name" value="PAC"/>
</dbReference>
<protein>
    <recommendedName>
        <fullName evidence="2">histidine kinase</fullName>
        <ecNumber evidence="2">2.7.13.3</ecNumber>
    </recommendedName>
</protein>
<dbReference type="Proteomes" id="UP001595840">
    <property type="component" value="Unassembled WGS sequence"/>
</dbReference>
<dbReference type="Gene3D" id="3.30.450.20">
    <property type="entry name" value="PAS domain"/>
    <property type="match status" value="2"/>
</dbReference>
<dbReference type="SMART" id="SM00448">
    <property type="entry name" value="REC"/>
    <property type="match status" value="1"/>
</dbReference>
<evidence type="ECO:0000313" key="12">
    <source>
        <dbReference type="Proteomes" id="UP001595840"/>
    </source>
</evidence>
<reference evidence="12" key="1">
    <citation type="journal article" date="2019" name="Int. J. Syst. Evol. Microbiol.">
        <title>The Global Catalogue of Microorganisms (GCM) 10K type strain sequencing project: providing services to taxonomists for standard genome sequencing and annotation.</title>
        <authorList>
            <consortium name="The Broad Institute Genomics Platform"/>
            <consortium name="The Broad Institute Genome Sequencing Center for Infectious Disease"/>
            <person name="Wu L."/>
            <person name="Ma J."/>
        </authorList>
    </citation>
    <scope>NUCLEOTIDE SEQUENCE [LARGE SCALE GENOMIC DNA]</scope>
    <source>
        <strain evidence="12">CECT 8570</strain>
    </source>
</reference>
<evidence type="ECO:0000259" key="10">
    <source>
        <dbReference type="PROSITE" id="PS50113"/>
    </source>
</evidence>
<dbReference type="InterPro" id="IPR036097">
    <property type="entry name" value="HisK_dim/P_sf"/>
</dbReference>
<evidence type="ECO:0000256" key="2">
    <source>
        <dbReference type="ARBA" id="ARBA00012438"/>
    </source>
</evidence>
<dbReference type="SUPFAM" id="SSF55874">
    <property type="entry name" value="ATPase domain of HSP90 chaperone/DNA topoisomerase II/histidine kinase"/>
    <property type="match status" value="1"/>
</dbReference>
<dbReference type="InterPro" id="IPR003594">
    <property type="entry name" value="HATPase_dom"/>
</dbReference>
<dbReference type="InterPro" id="IPR036890">
    <property type="entry name" value="HATPase_C_sf"/>
</dbReference>
<comment type="catalytic activity">
    <reaction evidence="1">
        <text>ATP + protein L-histidine = ADP + protein N-phospho-L-histidine.</text>
        <dbReference type="EC" id="2.7.13.3"/>
    </reaction>
</comment>
<evidence type="ECO:0000256" key="6">
    <source>
        <dbReference type="PROSITE-ProRule" id="PRU00169"/>
    </source>
</evidence>
<dbReference type="InterPro" id="IPR003661">
    <property type="entry name" value="HisK_dim/P_dom"/>
</dbReference>
<evidence type="ECO:0000256" key="5">
    <source>
        <dbReference type="ARBA" id="ARBA00022777"/>
    </source>
</evidence>
<keyword evidence="12" id="KW-1185">Reference proteome</keyword>
<name>A0ABV8V0X6_9GAMM</name>
<dbReference type="SMART" id="SM00387">
    <property type="entry name" value="HATPase_c"/>
    <property type="match status" value="1"/>
</dbReference>
<keyword evidence="5" id="KW-0418">Kinase</keyword>
<dbReference type="SUPFAM" id="SSF55785">
    <property type="entry name" value="PYP-like sensor domain (PAS domain)"/>
    <property type="match status" value="2"/>
</dbReference>
<dbReference type="SMART" id="SM00091">
    <property type="entry name" value="PAS"/>
    <property type="match status" value="2"/>
</dbReference>
<dbReference type="PANTHER" id="PTHR43047:SF72">
    <property type="entry name" value="OSMOSENSING HISTIDINE PROTEIN KINASE SLN1"/>
    <property type="match status" value="1"/>
</dbReference>
<dbReference type="SMART" id="SM00086">
    <property type="entry name" value="PAC"/>
    <property type="match status" value="2"/>
</dbReference>
<evidence type="ECO:0000256" key="3">
    <source>
        <dbReference type="ARBA" id="ARBA00022553"/>
    </source>
</evidence>
<gene>
    <name evidence="11" type="ORF">ACFOX3_01735</name>
</gene>
<dbReference type="EC" id="2.7.13.3" evidence="2"/>
<dbReference type="InterPro" id="IPR011006">
    <property type="entry name" value="CheY-like_superfamily"/>
</dbReference>
<dbReference type="Pfam" id="PF00512">
    <property type="entry name" value="HisKA"/>
    <property type="match status" value="1"/>
</dbReference>
<feature type="domain" description="PAS" evidence="9">
    <location>
        <begin position="162"/>
        <end position="239"/>
    </location>
</feature>
<comment type="caution">
    <text evidence="11">The sequence shown here is derived from an EMBL/GenBank/DDBJ whole genome shotgun (WGS) entry which is preliminary data.</text>
</comment>
<dbReference type="CDD" id="cd00082">
    <property type="entry name" value="HisKA"/>
    <property type="match status" value="1"/>
</dbReference>
<accession>A0ABV8V0X6</accession>
<evidence type="ECO:0000259" key="9">
    <source>
        <dbReference type="PROSITE" id="PS50112"/>
    </source>
</evidence>
<feature type="domain" description="Histidine kinase" evidence="7">
    <location>
        <begin position="312"/>
        <end position="530"/>
    </location>
</feature>
<dbReference type="Pfam" id="PF08447">
    <property type="entry name" value="PAS_3"/>
    <property type="match status" value="2"/>
</dbReference>
<evidence type="ECO:0000256" key="1">
    <source>
        <dbReference type="ARBA" id="ARBA00000085"/>
    </source>
</evidence>